<feature type="transmembrane region" description="Helical" evidence="3">
    <location>
        <begin position="259"/>
        <end position="278"/>
    </location>
</feature>
<evidence type="ECO:0000259" key="4">
    <source>
        <dbReference type="PROSITE" id="PS50850"/>
    </source>
</evidence>
<dbReference type="GO" id="GO:0022857">
    <property type="term" value="F:transmembrane transporter activity"/>
    <property type="evidence" value="ECO:0007669"/>
    <property type="project" value="InterPro"/>
</dbReference>
<feature type="transmembrane region" description="Helical" evidence="3">
    <location>
        <begin position="33"/>
        <end position="55"/>
    </location>
</feature>
<feature type="transmembrane region" description="Helical" evidence="3">
    <location>
        <begin position="151"/>
        <end position="172"/>
    </location>
</feature>
<dbReference type="OrthoDB" id="6499973at2759"/>
<feature type="transmembrane region" description="Helical" evidence="3">
    <location>
        <begin position="229"/>
        <end position="247"/>
    </location>
</feature>
<dbReference type="SUPFAM" id="SSF103473">
    <property type="entry name" value="MFS general substrate transporter"/>
    <property type="match status" value="1"/>
</dbReference>
<comment type="caution">
    <text evidence="5">The sequence shown here is derived from an EMBL/GenBank/DDBJ whole genome shotgun (WGS) entry which is preliminary data.</text>
</comment>
<feature type="transmembrane region" description="Helical" evidence="3">
    <location>
        <begin position="119"/>
        <end position="139"/>
    </location>
</feature>
<feature type="transmembrane region" description="Helical" evidence="3">
    <location>
        <begin position="352"/>
        <end position="370"/>
    </location>
</feature>
<organism evidence="5 6">
    <name type="scientific">Vanrija humicola</name>
    <name type="common">Yeast</name>
    <name type="synonym">Cryptococcus humicola</name>
    <dbReference type="NCBI Taxonomy" id="5417"/>
    <lineage>
        <taxon>Eukaryota</taxon>
        <taxon>Fungi</taxon>
        <taxon>Dikarya</taxon>
        <taxon>Basidiomycota</taxon>
        <taxon>Agaricomycotina</taxon>
        <taxon>Tremellomycetes</taxon>
        <taxon>Trichosporonales</taxon>
        <taxon>Trichosporonaceae</taxon>
        <taxon>Vanrija</taxon>
    </lineage>
</organism>
<dbReference type="Proteomes" id="UP000473826">
    <property type="component" value="Unassembled WGS sequence"/>
</dbReference>
<gene>
    <name evidence="5" type="ORF">VHUM_01979</name>
</gene>
<dbReference type="Gene3D" id="1.20.1250.20">
    <property type="entry name" value="MFS general substrate transporter like domains"/>
    <property type="match status" value="2"/>
</dbReference>
<evidence type="ECO:0000256" key="2">
    <source>
        <dbReference type="ARBA" id="ARBA00006727"/>
    </source>
</evidence>
<protein>
    <recommendedName>
        <fullName evidence="4">Major facilitator superfamily (MFS) profile domain-containing protein</fullName>
    </recommendedName>
</protein>
<dbReference type="AlphaFoldDB" id="A0A7D8V781"/>
<name>A0A7D8V781_VANHU</name>
<reference evidence="5 6" key="1">
    <citation type="journal article" date="2019" name="PLoS Genet.">
        <title>Convergent evolution of linked mating-type loci in basidiomycete fungi.</title>
        <authorList>
            <person name="Sun S."/>
            <person name="Coelho M.A."/>
            <person name="Heitman J."/>
            <person name="Nowrousian M."/>
        </authorList>
    </citation>
    <scope>NUCLEOTIDE SEQUENCE [LARGE SCALE GENOMIC DNA]</scope>
    <source>
        <strain evidence="5 6">CBS 4282</strain>
    </source>
</reference>
<evidence type="ECO:0000313" key="6">
    <source>
        <dbReference type="Proteomes" id="UP000473826"/>
    </source>
</evidence>
<dbReference type="PANTHER" id="PTHR11360">
    <property type="entry name" value="MONOCARBOXYLATE TRANSPORTER"/>
    <property type="match status" value="1"/>
</dbReference>
<evidence type="ECO:0000313" key="5">
    <source>
        <dbReference type="EMBL" id="TXT11228.1"/>
    </source>
</evidence>
<dbReference type="GO" id="GO:0016020">
    <property type="term" value="C:membrane"/>
    <property type="evidence" value="ECO:0007669"/>
    <property type="project" value="UniProtKB-SubCell"/>
</dbReference>
<evidence type="ECO:0000256" key="3">
    <source>
        <dbReference type="SAM" id="Phobius"/>
    </source>
</evidence>
<feature type="transmembrane region" description="Helical" evidence="3">
    <location>
        <begin position="319"/>
        <end position="340"/>
    </location>
</feature>
<feature type="transmembrane region" description="Helical" evidence="3">
    <location>
        <begin position="193"/>
        <end position="217"/>
    </location>
</feature>
<dbReference type="PROSITE" id="PS50850">
    <property type="entry name" value="MFS"/>
    <property type="match status" value="1"/>
</dbReference>
<evidence type="ECO:0000256" key="1">
    <source>
        <dbReference type="ARBA" id="ARBA00004141"/>
    </source>
</evidence>
<dbReference type="InterPro" id="IPR020846">
    <property type="entry name" value="MFS_dom"/>
</dbReference>
<proteinExistence type="inferred from homology"/>
<keyword evidence="6" id="KW-1185">Reference proteome</keyword>
<dbReference type="InterPro" id="IPR036259">
    <property type="entry name" value="MFS_trans_sf"/>
</dbReference>
<dbReference type="EMBL" id="QKWK01000004">
    <property type="protein sequence ID" value="TXT11228.1"/>
    <property type="molecule type" value="Genomic_DNA"/>
</dbReference>
<keyword evidence="3" id="KW-1133">Transmembrane helix</keyword>
<dbReference type="Pfam" id="PF07690">
    <property type="entry name" value="MFS_1"/>
    <property type="match status" value="2"/>
</dbReference>
<dbReference type="PANTHER" id="PTHR11360:SF177">
    <property type="entry name" value="RIBOFLAVIN TRANSPORTER MCH5"/>
    <property type="match status" value="1"/>
</dbReference>
<keyword evidence="3" id="KW-0472">Membrane</keyword>
<dbReference type="InterPro" id="IPR011701">
    <property type="entry name" value="MFS"/>
</dbReference>
<comment type="subcellular location">
    <subcellularLocation>
        <location evidence="1">Membrane</location>
        <topology evidence="1">Multi-pass membrane protein</topology>
    </subcellularLocation>
</comment>
<comment type="similarity">
    <text evidence="2">Belongs to the major facilitator superfamily. Monocarboxylate porter (TC 2.A.1.13) family.</text>
</comment>
<sequence length="383" mass="41219">MTGFTQFGMSNSFGVFQAYYETGPLAAYSPSTISWIGSMQMFLMFFGGLFVGRIFDRHGPHVLMAPGTVCLVLSLMLTSVCKEYYQFLLAQGVLFGIGSTLLFHPSVAAPGQWFLHRRALAMGFASLGSGLGGVVWPIVVRRLVVEIGFPWTMRALGFISLGVCVASTACVRTRLPRKEPVPWATVLTPLREAPFVFLTIGACLVMWGMYMPFTFLATNAVRLGASEDLAFYTLALLNAGSLGGRVVSMLGDKFGRFNTMAVSAVLTGIVLLAFWIPLSSVRMILAFAVVYGFVSGILISIVFACVQQVGTAKDVGRKVGLMWAIASFFSLSGPPINGAFIAKADGATGYRYAGVFSGVVVLVSTLFTLASKLKQDKRLFAVV</sequence>
<dbReference type="InterPro" id="IPR050327">
    <property type="entry name" value="Proton-linked_MCT"/>
</dbReference>
<feature type="domain" description="Major facilitator superfamily (MFS) profile" evidence="4">
    <location>
        <begin position="194"/>
        <end position="383"/>
    </location>
</feature>
<accession>A0A7D8V781</accession>
<keyword evidence="3" id="KW-0812">Transmembrane</keyword>
<feature type="transmembrane region" description="Helical" evidence="3">
    <location>
        <begin position="62"/>
        <end position="80"/>
    </location>
</feature>
<feature type="transmembrane region" description="Helical" evidence="3">
    <location>
        <begin position="284"/>
        <end position="307"/>
    </location>
</feature>
<feature type="transmembrane region" description="Helical" evidence="3">
    <location>
        <begin position="86"/>
        <end position="107"/>
    </location>
</feature>